<accession>A0A2S9IKW4</accession>
<dbReference type="InterPro" id="IPR026838">
    <property type="entry name" value="YheC/D"/>
</dbReference>
<evidence type="ECO:0008006" key="3">
    <source>
        <dbReference type="Google" id="ProtNLM"/>
    </source>
</evidence>
<evidence type="ECO:0000313" key="1">
    <source>
        <dbReference type="EMBL" id="PRD41173.1"/>
    </source>
</evidence>
<dbReference type="AlphaFoldDB" id="A0A2S9IKW4"/>
<dbReference type="Pfam" id="PF14398">
    <property type="entry name" value="ATPgrasp_YheCD"/>
    <property type="match status" value="1"/>
</dbReference>
<organism evidence="1 2">
    <name type="scientific">Phyllobacterium phragmitis</name>
    <dbReference type="NCBI Taxonomy" id="2670329"/>
    <lineage>
        <taxon>Bacteria</taxon>
        <taxon>Pseudomonadati</taxon>
        <taxon>Pseudomonadota</taxon>
        <taxon>Alphaproteobacteria</taxon>
        <taxon>Hyphomicrobiales</taxon>
        <taxon>Phyllobacteriaceae</taxon>
        <taxon>Phyllobacterium</taxon>
    </lineage>
</organism>
<reference evidence="1 2" key="1">
    <citation type="submission" date="2018-02" db="EMBL/GenBank/DDBJ databases">
        <title>The draft genome of Phyllobacterium sp. 1N-3.</title>
        <authorList>
            <person name="Liu L."/>
            <person name="Li L."/>
            <person name="Zhang X."/>
            <person name="Wang T."/>
            <person name="Liang L."/>
        </authorList>
    </citation>
    <scope>NUCLEOTIDE SEQUENCE [LARGE SCALE GENOMIC DNA]</scope>
    <source>
        <strain evidence="1 2">1N-3</strain>
    </source>
</reference>
<dbReference type="SUPFAM" id="SSF56059">
    <property type="entry name" value="Glutathione synthetase ATP-binding domain-like"/>
    <property type="match status" value="1"/>
</dbReference>
<proteinExistence type="predicted"/>
<name>A0A2S9IKW4_9HYPH</name>
<dbReference type="EMBL" id="PVBR01000023">
    <property type="protein sequence ID" value="PRD41173.1"/>
    <property type="molecule type" value="Genomic_DNA"/>
</dbReference>
<dbReference type="Proteomes" id="UP000239434">
    <property type="component" value="Unassembled WGS sequence"/>
</dbReference>
<keyword evidence="2" id="KW-1185">Reference proteome</keyword>
<evidence type="ECO:0000313" key="2">
    <source>
        <dbReference type="Proteomes" id="UP000239434"/>
    </source>
</evidence>
<protein>
    <recommendedName>
        <fullName evidence="3">ATP-grasp domain-containing protein</fullName>
    </recommendedName>
</protein>
<sequence length="412" mass="47599">MHWCHLPLLREHHRGAEQASYDARRRRHSPDQFSLRIFIATRRCTDMNEQTNAWPTATEPADSVLRVGMLRINTKYVWQPQHTACAMMYTARQFDIELFLFHPDDVDLKTRTINGLFLVHNEKVRKRVPFPPVIENSILDEKEYGELLRELEKDSVLVRHPLRTTKLRTYDTLVRDGRFASILIPTEKFASPDQIIAALEKHGNIIIKPASGGRGSGVRRLSKQTGSYLLTEKNTTQHLDEVGLVKFLRELEDRKVTYVWQPYIGSRTKSGNPFDIRIHARRGHKGKFQIHLFPRIGNATGVVSNISSGGYSMDINVFLRQEFGDMHGKVKNELVNLGNVFPEYYQSFHKPTTLFDVGLDIGIQQCDGVPSLHLFEVNTYIDGPFFEIEDAITHFEYFRHLEEQRTRQKAVS</sequence>
<comment type="caution">
    <text evidence="1">The sequence shown here is derived from an EMBL/GenBank/DDBJ whole genome shotgun (WGS) entry which is preliminary data.</text>
</comment>
<gene>
    <name evidence="1" type="ORF">C5748_22700</name>
</gene>